<keyword evidence="10" id="KW-1185">Reference proteome</keyword>
<dbReference type="PANTHER" id="PTHR30193">
    <property type="entry name" value="ABC TRANSPORTER PERMEASE PROTEIN"/>
    <property type="match status" value="1"/>
</dbReference>
<dbReference type="InterPro" id="IPR035906">
    <property type="entry name" value="MetI-like_sf"/>
</dbReference>
<dbReference type="Proteomes" id="UP000652477">
    <property type="component" value="Unassembled WGS sequence"/>
</dbReference>
<reference evidence="9" key="1">
    <citation type="submission" date="2020-08" db="EMBL/GenBank/DDBJ databases">
        <title>Genome public.</title>
        <authorList>
            <person name="Liu C."/>
            <person name="Sun Q."/>
        </authorList>
    </citation>
    <scope>NUCLEOTIDE SEQUENCE</scope>
    <source>
        <strain evidence="9">NSJ-55</strain>
    </source>
</reference>
<feature type="transmembrane region" description="Helical" evidence="7">
    <location>
        <begin position="21"/>
        <end position="41"/>
    </location>
</feature>
<keyword evidence="3" id="KW-1003">Cell membrane</keyword>
<comment type="subcellular location">
    <subcellularLocation>
        <location evidence="1 7">Cell membrane</location>
        <topology evidence="1 7">Multi-pass membrane protein</topology>
    </subcellularLocation>
</comment>
<evidence type="ECO:0000256" key="5">
    <source>
        <dbReference type="ARBA" id="ARBA00022989"/>
    </source>
</evidence>
<keyword evidence="2 7" id="KW-0813">Transport</keyword>
<feature type="transmembrane region" description="Helical" evidence="7">
    <location>
        <begin position="264"/>
        <end position="289"/>
    </location>
</feature>
<protein>
    <submittedName>
        <fullName evidence="9">Sugar ABC transporter permease</fullName>
    </submittedName>
</protein>
<evidence type="ECO:0000256" key="6">
    <source>
        <dbReference type="ARBA" id="ARBA00023136"/>
    </source>
</evidence>
<evidence type="ECO:0000256" key="7">
    <source>
        <dbReference type="RuleBase" id="RU363032"/>
    </source>
</evidence>
<keyword evidence="4 7" id="KW-0812">Transmembrane</keyword>
<dbReference type="RefSeq" id="WP_186875950.1">
    <property type="nucleotide sequence ID" value="NZ_JACOPF010000002.1"/>
</dbReference>
<comment type="caution">
    <text evidence="9">The sequence shown here is derived from an EMBL/GenBank/DDBJ whole genome shotgun (WGS) entry which is preliminary data.</text>
</comment>
<dbReference type="Pfam" id="PF00528">
    <property type="entry name" value="BPD_transp_1"/>
    <property type="match status" value="1"/>
</dbReference>
<dbReference type="PROSITE" id="PS50928">
    <property type="entry name" value="ABC_TM1"/>
    <property type="match status" value="1"/>
</dbReference>
<proteinExistence type="inferred from homology"/>
<evidence type="ECO:0000313" key="9">
    <source>
        <dbReference type="EMBL" id="MBC5689276.1"/>
    </source>
</evidence>
<feature type="transmembrane region" description="Helical" evidence="7">
    <location>
        <begin position="219"/>
        <end position="244"/>
    </location>
</feature>
<dbReference type="EMBL" id="JACOPF010000002">
    <property type="protein sequence ID" value="MBC5689276.1"/>
    <property type="molecule type" value="Genomic_DNA"/>
</dbReference>
<dbReference type="InterPro" id="IPR000515">
    <property type="entry name" value="MetI-like"/>
</dbReference>
<keyword evidence="6 7" id="KW-0472">Membrane</keyword>
<evidence type="ECO:0000256" key="3">
    <source>
        <dbReference type="ARBA" id="ARBA00022475"/>
    </source>
</evidence>
<gene>
    <name evidence="9" type="ORF">H8S37_10145</name>
</gene>
<evidence type="ECO:0000256" key="4">
    <source>
        <dbReference type="ARBA" id="ARBA00022692"/>
    </source>
</evidence>
<dbReference type="SUPFAM" id="SSF161098">
    <property type="entry name" value="MetI-like"/>
    <property type="match status" value="1"/>
</dbReference>
<feature type="domain" description="ABC transmembrane type-1" evidence="8">
    <location>
        <begin position="72"/>
        <end position="285"/>
    </location>
</feature>
<dbReference type="AlphaFoldDB" id="A0A923LIH1"/>
<organism evidence="9 10">
    <name type="scientific">Mediterraneibacter hominis</name>
    <dbReference type="NCBI Taxonomy" id="2763054"/>
    <lineage>
        <taxon>Bacteria</taxon>
        <taxon>Bacillati</taxon>
        <taxon>Bacillota</taxon>
        <taxon>Clostridia</taxon>
        <taxon>Lachnospirales</taxon>
        <taxon>Lachnospiraceae</taxon>
        <taxon>Mediterraneibacter</taxon>
    </lineage>
</organism>
<accession>A0A923LIH1</accession>
<dbReference type="GO" id="GO:0055085">
    <property type="term" value="P:transmembrane transport"/>
    <property type="evidence" value="ECO:0007669"/>
    <property type="project" value="InterPro"/>
</dbReference>
<evidence type="ECO:0000259" key="8">
    <source>
        <dbReference type="PROSITE" id="PS50928"/>
    </source>
</evidence>
<name>A0A923LIH1_9FIRM</name>
<feature type="transmembrane region" description="Helical" evidence="7">
    <location>
        <begin position="75"/>
        <end position="97"/>
    </location>
</feature>
<keyword evidence="5 7" id="KW-1133">Transmembrane helix</keyword>
<evidence type="ECO:0000256" key="2">
    <source>
        <dbReference type="ARBA" id="ARBA00022448"/>
    </source>
</evidence>
<comment type="similarity">
    <text evidence="7">Belongs to the binding-protein-dependent transport system permease family.</text>
</comment>
<evidence type="ECO:0000256" key="1">
    <source>
        <dbReference type="ARBA" id="ARBA00004651"/>
    </source>
</evidence>
<evidence type="ECO:0000313" key="10">
    <source>
        <dbReference type="Proteomes" id="UP000652477"/>
    </source>
</evidence>
<dbReference type="PROSITE" id="PS51257">
    <property type="entry name" value="PROKAR_LIPOPROTEIN"/>
    <property type="match status" value="1"/>
</dbReference>
<dbReference type="CDD" id="cd06261">
    <property type="entry name" value="TM_PBP2"/>
    <property type="match status" value="1"/>
</dbReference>
<dbReference type="GO" id="GO:0005886">
    <property type="term" value="C:plasma membrane"/>
    <property type="evidence" value="ECO:0007669"/>
    <property type="project" value="UniProtKB-SubCell"/>
</dbReference>
<feature type="transmembrane region" description="Helical" evidence="7">
    <location>
        <begin position="109"/>
        <end position="131"/>
    </location>
</feature>
<dbReference type="Gene3D" id="1.10.3720.10">
    <property type="entry name" value="MetI-like"/>
    <property type="match status" value="1"/>
</dbReference>
<dbReference type="PANTHER" id="PTHR30193:SF37">
    <property type="entry name" value="INNER MEMBRANE ABC TRANSPORTER PERMEASE PROTEIN YCJO"/>
    <property type="match status" value="1"/>
</dbReference>
<sequence>MKLRKRKKNSVEAILLSMPALIVYSCVIIYPILSMFVTSFYEWNGVPDSPKIFVKFANYQSFFTDYAAEYAMKNIGILMAAGLLCTIPIAFFLATVINKTFRGKRIFRVFYFMPVLVNRVAIGLMFTFIFFPEIGPVPVLLEQLHIAENVNLLGNVNTAMFTVAFVHVWCDVGFQMIILSSGMASLPDDVFEAAMLDGVTPWQKLRYITLPMMKGTLKICVILVLTGSFKVFDLVMALTAGGPGNATQLPSTLLYTAAFSQSKFGYANAIAVMTVLFCMCITVVVNFIFKEKDEKRVKRRGGNS</sequence>
<dbReference type="InterPro" id="IPR051393">
    <property type="entry name" value="ABC_transporter_permease"/>
</dbReference>